<accession>A0A4U9HPY1</accession>
<organism evidence="7 8">
    <name type="scientific">Leclercia adecarboxylata</name>
    <dbReference type="NCBI Taxonomy" id="83655"/>
    <lineage>
        <taxon>Bacteria</taxon>
        <taxon>Pseudomonadati</taxon>
        <taxon>Pseudomonadota</taxon>
        <taxon>Gammaproteobacteria</taxon>
        <taxon>Enterobacterales</taxon>
        <taxon>Enterobacteriaceae</taxon>
        <taxon>Leclercia</taxon>
    </lineage>
</organism>
<keyword evidence="2 5" id="KW-0812">Transmembrane</keyword>
<evidence type="ECO:0000313" key="8">
    <source>
        <dbReference type="Proteomes" id="UP000310719"/>
    </source>
</evidence>
<dbReference type="PROSITE" id="PS50850">
    <property type="entry name" value="MFS"/>
    <property type="match status" value="1"/>
</dbReference>
<proteinExistence type="predicted"/>
<evidence type="ECO:0000256" key="3">
    <source>
        <dbReference type="ARBA" id="ARBA00022989"/>
    </source>
</evidence>
<dbReference type="Proteomes" id="UP000310719">
    <property type="component" value="Chromosome"/>
</dbReference>
<sequence length="61" mass="6658">MALINSIGNIGGFFGPFLVGLTISITGKSQNGLYLLSVLVLFSPLLIYLMSRSRRQVAGWR</sequence>
<dbReference type="InterPro" id="IPR036259">
    <property type="entry name" value="MFS_trans_sf"/>
</dbReference>
<evidence type="ECO:0000256" key="2">
    <source>
        <dbReference type="ARBA" id="ARBA00022692"/>
    </source>
</evidence>
<dbReference type="AlphaFoldDB" id="A0A4U9HPY1"/>
<keyword evidence="3 5" id="KW-1133">Transmembrane helix</keyword>
<evidence type="ECO:0000256" key="1">
    <source>
        <dbReference type="ARBA" id="ARBA00022475"/>
    </source>
</evidence>
<dbReference type="SUPFAM" id="SSF103473">
    <property type="entry name" value="MFS general substrate transporter"/>
    <property type="match status" value="1"/>
</dbReference>
<feature type="transmembrane region" description="Helical" evidence="5">
    <location>
        <begin position="33"/>
        <end position="51"/>
    </location>
</feature>
<feature type="domain" description="Major facilitator superfamily (MFS) profile" evidence="6">
    <location>
        <begin position="1"/>
        <end position="55"/>
    </location>
</feature>
<evidence type="ECO:0000259" key="6">
    <source>
        <dbReference type="PROSITE" id="PS50850"/>
    </source>
</evidence>
<dbReference type="Gene3D" id="1.20.1250.20">
    <property type="entry name" value="MFS general substrate transporter like domains"/>
    <property type="match status" value="1"/>
</dbReference>
<keyword evidence="1" id="KW-1003">Cell membrane</keyword>
<dbReference type="InterPro" id="IPR020846">
    <property type="entry name" value="MFS_dom"/>
</dbReference>
<reference evidence="7 8" key="1">
    <citation type="submission" date="2019-05" db="EMBL/GenBank/DDBJ databases">
        <authorList>
            <consortium name="Pathogen Informatics"/>
        </authorList>
    </citation>
    <scope>NUCLEOTIDE SEQUENCE [LARGE SCALE GENOMIC DNA]</scope>
    <source>
        <strain evidence="7 8">NCTC13032</strain>
    </source>
</reference>
<name>A0A4U9HPY1_9ENTR</name>
<dbReference type="GO" id="GO:0022857">
    <property type="term" value="F:transmembrane transporter activity"/>
    <property type="evidence" value="ECO:0007669"/>
    <property type="project" value="InterPro"/>
</dbReference>
<feature type="transmembrane region" description="Helical" evidence="5">
    <location>
        <begin position="7"/>
        <end position="27"/>
    </location>
</feature>
<keyword evidence="4 5" id="KW-0472">Membrane</keyword>
<evidence type="ECO:0000313" key="7">
    <source>
        <dbReference type="EMBL" id="VTP66264.1"/>
    </source>
</evidence>
<evidence type="ECO:0000256" key="5">
    <source>
        <dbReference type="SAM" id="Phobius"/>
    </source>
</evidence>
<protein>
    <submittedName>
        <fullName evidence="7">Vacuole effluxer Atg22 like</fullName>
    </submittedName>
</protein>
<dbReference type="EMBL" id="LR590464">
    <property type="protein sequence ID" value="VTP66264.1"/>
    <property type="molecule type" value="Genomic_DNA"/>
</dbReference>
<gene>
    <name evidence="7" type="ORF">NCTC13032_02443</name>
</gene>
<evidence type="ECO:0000256" key="4">
    <source>
        <dbReference type="ARBA" id="ARBA00023136"/>
    </source>
</evidence>